<gene>
    <name evidence="5" type="ORF">DFK10_14750</name>
</gene>
<dbReference type="CDD" id="cd00090">
    <property type="entry name" value="HTH_ARSR"/>
    <property type="match status" value="1"/>
</dbReference>
<proteinExistence type="predicted"/>
<sequence length="178" mass="20121">MGASVGRVARYPSKTEPGVLSLSSNPKLDRYDRAILRQLQRQGRMTKVALAEAVNLSPTPAHDRMKKLEKAGLITGYRAEVDLRRIAPMTEVLVEITLSNHRAEDFRRFEKEMESRPEVCTCWALGGGVDYMLRLVVEDVDAYQRLMDALLEGDVGIDRYFGYIVTKPVIDRPARIPD</sequence>
<evidence type="ECO:0000313" key="6">
    <source>
        <dbReference type="Proteomes" id="UP000245293"/>
    </source>
</evidence>
<dbReference type="SUPFAM" id="SSF46785">
    <property type="entry name" value="Winged helix' DNA-binding domain"/>
    <property type="match status" value="1"/>
</dbReference>
<protein>
    <submittedName>
        <fullName evidence="5">AsnC family transcriptional regulator</fullName>
    </submittedName>
</protein>
<keyword evidence="1" id="KW-0805">Transcription regulation</keyword>
<dbReference type="InterPro" id="IPR000485">
    <property type="entry name" value="AsnC-type_HTH_dom"/>
</dbReference>
<keyword evidence="2" id="KW-0238">DNA-binding</keyword>
<dbReference type="Pfam" id="PF13412">
    <property type="entry name" value="HTH_24"/>
    <property type="match status" value="1"/>
</dbReference>
<dbReference type="SMART" id="SM00344">
    <property type="entry name" value="HTH_ASNC"/>
    <property type="match status" value="1"/>
</dbReference>
<evidence type="ECO:0000256" key="3">
    <source>
        <dbReference type="ARBA" id="ARBA00023163"/>
    </source>
</evidence>
<dbReference type="GO" id="GO:0043565">
    <property type="term" value="F:sequence-specific DNA binding"/>
    <property type="evidence" value="ECO:0007669"/>
    <property type="project" value="InterPro"/>
</dbReference>
<dbReference type="Pfam" id="PF01037">
    <property type="entry name" value="AsnC_trans_reg"/>
    <property type="match status" value="1"/>
</dbReference>
<feature type="domain" description="HTH asnC-type" evidence="4">
    <location>
        <begin position="28"/>
        <end position="89"/>
    </location>
</feature>
<dbReference type="InterPro" id="IPR019887">
    <property type="entry name" value="Tscrpt_reg_AsnC/Lrp_C"/>
</dbReference>
<dbReference type="GO" id="GO:0043200">
    <property type="term" value="P:response to amino acid"/>
    <property type="evidence" value="ECO:0007669"/>
    <property type="project" value="TreeGrafter"/>
</dbReference>
<dbReference type="PANTHER" id="PTHR30154:SF34">
    <property type="entry name" value="TRANSCRIPTIONAL REGULATOR AZLB"/>
    <property type="match status" value="1"/>
</dbReference>
<dbReference type="InterPro" id="IPR036388">
    <property type="entry name" value="WH-like_DNA-bd_sf"/>
</dbReference>
<dbReference type="OrthoDB" id="9803143at2"/>
<dbReference type="InterPro" id="IPR011991">
    <property type="entry name" value="ArsR-like_HTH"/>
</dbReference>
<dbReference type="Gene3D" id="3.30.70.920">
    <property type="match status" value="1"/>
</dbReference>
<dbReference type="GO" id="GO:0006355">
    <property type="term" value="P:regulation of DNA-templated transcription"/>
    <property type="evidence" value="ECO:0007669"/>
    <property type="project" value="UniProtKB-ARBA"/>
</dbReference>
<dbReference type="PRINTS" id="PR00033">
    <property type="entry name" value="HTHASNC"/>
</dbReference>
<dbReference type="InterPro" id="IPR019888">
    <property type="entry name" value="Tscrpt_reg_AsnC-like"/>
</dbReference>
<dbReference type="InterPro" id="IPR036390">
    <property type="entry name" value="WH_DNA-bd_sf"/>
</dbReference>
<organism evidence="5 6">
    <name type="scientific">Salibaculum griseiflavum</name>
    <dbReference type="NCBI Taxonomy" id="1914409"/>
    <lineage>
        <taxon>Bacteria</taxon>
        <taxon>Pseudomonadati</taxon>
        <taxon>Pseudomonadota</taxon>
        <taxon>Alphaproteobacteria</taxon>
        <taxon>Rhodobacterales</taxon>
        <taxon>Roseobacteraceae</taxon>
        <taxon>Salibaculum</taxon>
    </lineage>
</organism>
<evidence type="ECO:0000256" key="2">
    <source>
        <dbReference type="ARBA" id="ARBA00023125"/>
    </source>
</evidence>
<dbReference type="PROSITE" id="PS50956">
    <property type="entry name" value="HTH_ASNC_2"/>
    <property type="match status" value="1"/>
</dbReference>
<dbReference type="GO" id="GO:0005829">
    <property type="term" value="C:cytosol"/>
    <property type="evidence" value="ECO:0007669"/>
    <property type="project" value="TreeGrafter"/>
</dbReference>
<comment type="caution">
    <text evidence="5">The sequence shown here is derived from an EMBL/GenBank/DDBJ whole genome shotgun (WGS) entry which is preliminary data.</text>
</comment>
<dbReference type="EMBL" id="QETF01000021">
    <property type="protein sequence ID" value="PWG15907.1"/>
    <property type="molecule type" value="Genomic_DNA"/>
</dbReference>
<accession>A0A2V1P397</accession>
<dbReference type="AlphaFoldDB" id="A0A2V1P397"/>
<dbReference type="Gene3D" id="1.10.10.10">
    <property type="entry name" value="Winged helix-like DNA-binding domain superfamily/Winged helix DNA-binding domain"/>
    <property type="match status" value="1"/>
</dbReference>
<evidence type="ECO:0000256" key="1">
    <source>
        <dbReference type="ARBA" id="ARBA00023015"/>
    </source>
</evidence>
<reference evidence="6" key="1">
    <citation type="submission" date="2018-05" db="EMBL/GenBank/DDBJ databases">
        <authorList>
            <person name="Du Z."/>
            <person name="Wang X."/>
        </authorList>
    </citation>
    <scope>NUCLEOTIDE SEQUENCE [LARGE SCALE GENOMIC DNA]</scope>
    <source>
        <strain evidence="6">WDS4C29</strain>
    </source>
</reference>
<keyword evidence="3" id="KW-0804">Transcription</keyword>
<name>A0A2V1P397_9RHOB</name>
<dbReference type="PANTHER" id="PTHR30154">
    <property type="entry name" value="LEUCINE-RESPONSIVE REGULATORY PROTEIN"/>
    <property type="match status" value="1"/>
</dbReference>
<evidence type="ECO:0000313" key="5">
    <source>
        <dbReference type="EMBL" id="PWG15907.1"/>
    </source>
</evidence>
<dbReference type="Proteomes" id="UP000245293">
    <property type="component" value="Unassembled WGS sequence"/>
</dbReference>
<evidence type="ECO:0000259" key="4">
    <source>
        <dbReference type="PROSITE" id="PS50956"/>
    </source>
</evidence>
<keyword evidence="6" id="KW-1185">Reference proteome</keyword>